<dbReference type="AlphaFoldDB" id="A0A1X7UNE3"/>
<proteinExistence type="predicted"/>
<organism evidence="1">
    <name type="scientific">Amphimedon queenslandica</name>
    <name type="common">Sponge</name>
    <dbReference type="NCBI Taxonomy" id="400682"/>
    <lineage>
        <taxon>Eukaryota</taxon>
        <taxon>Metazoa</taxon>
        <taxon>Porifera</taxon>
        <taxon>Demospongiae</taxon>
        <taxon>Heteroscleromorpha</taxon>
        <taxon>Haplosclerida</taxon>
        <taxon>Niphatidae</taxon>
        <taxon>Amphimedon</taxon>
    </lineage>
</organism>
<dbReference type="EnsemblMetazoa" id="Aqu2.1.29166_001">
    <property type="protein sequence ID" value="Aqu2.1.29166_001"/>
    <property type="gene ID" value="Aqu2.1.29166"/>
</dbReference>
<accession>A0A1X7UNE3</accession>
<dbReference type="InParanoid" id="A0A1X7UNE3"/>
<evidence type="ECO:0000313" key="1">
    <source>
        <dbReference type="EnsemblMetazoa" id="Aqu2.1.29166_001"/>
    </source>
</evidence>
<reference evidence="1" key="1">
    <citation type="submission" date="2017-05" db="UniProtKB">
        <authorList>
            <consortium name="EnsemblMetazoa"/>
        </authorList>
    </citation>
    <scope>IDENTIFICATION</scope>
</reference>
<name>A0A1X7UNE3_AMPQE</name>
<sequence>MLSYFISNWTIWRASCYTKLSSTLYYYGLKLNNALKTGIYTTVQDDLLARGIFGESVSGIFLADFLYWQFCY</sequence>
<protein>
    <submittedName>
        <fullName evidence="1">Uncharacterized protein</fullName>
    </submittedName>
</protein>